<evidence type="ECO:0000313" key="2">
    <source>
        <dbReference type="Proteomes" id="UP001202243"/>
    </source>
</evidence>
<protein>
    <submittedName>
        <fullName evidence="1">Type II toxin-antitoxin system RelE/ParE family toxin</fullName>
    </submittedName>
</protein>
<evidence type="ECO:0000313" key="1">
    <source>
        <dbReference type="EMBL" id="MCM2569424.1"/>
    </source>
</evidence>
<dbReference type="RefSeq" id="WP_251352066.1">
    <property type="nucleotide sequence ID" value="NZ_JAMQGR010000026.1"/>
</dbReference>
<dbReference type="EMBL" id="JAMQGR010000026">
    <property type="protein sequence ID" value="MCM2569424.1"/>
    <property type="molecule type" value="Genomic_DNA"/>
</dbReference>
<dbReference type="InterPro" id="IPR035093">
    <property type="entry name" value="RelE/ParE_toxin_dom_sf"/>
</dbReference>
<dbReference type="Gene3D" id="3.30.2310.20">
    <property type="entry name" value="RelE-like"/>
    <property type="match status" value="1"/>
</dbReference>
<accession>A0ABT0WZG5</accession>
<sequence length="108" mass="12057">MIKEKGAFLHKGLELLWNSEGENHSGIQPNQKKVVMTNLIHLSVARSVDDAQAGWGKLKRVKLLSGQTDRYSMEINGNDRLTFTCDASGMVSKIDLEDYHRSGGAKKR</sequence>
<dbReference type="Proteomes" id="UP001202243">
    <property type="component" value="Unassembled WGS sequence"/>
</dbReference>
<name>A0ABT0WZG5_9BURK</name>
<organism evidence="1 2">
    <name type="scientific">Janthinobacterium kumbetense</name>
    <dbReference type="NCBI Taxonomy" id="2950280"/>
    <lineage>
        <taxon>Bacteria</taxon>
        <taxon>Pseudomonadati</taxon>
        <taxon>Pseudomonadota</taxon>
        <taxon>Betaproteobacteria</taxon>
        <taxon>Burkholderiales</taxon>
        <taxon>Oxalobacteraceae</taxon>
        <taxon>Janthinobacterium</taxon>
    </lineage>
</organism>
<reference evidence="1 2" key="1">
    <citation type="submission" date="2022-06" db="EMBL/GenBank/DDBJ databases">
        <title>Janthinobacterium kumbetensis sp. nov., isolated from spring water in Turkey.</title>
        <authorList>
            <person name="Inan Bektas K."/>
            <person name="Belduz A.A."/>
            <person name="Canakci S."/>
            <person name="Nalcaoglu A."/>
            <person name="Ceylan E."/>
            <person name="Kati H."/>
        </authorList>
    </citation>
    <scope>NUCLEOTIDE SEQUENCE [LARGE SCALE GENOMIC DNA]</scope>
    <source>
        <strain evidence="1 2">GK</strain>
    </source>
</reference>
<keyword evidence="2" id="KW-1185">Reference proteome</keyword>
<gene>
    <name evidence="1" type="ORF">NCG91_27730</name>
</gene>
<comment type="caution">
    <text evidence="1">The sequence shown here is derived from an EMBL/GenBank/DDBJ whole genome shotgun (WGS) entry which is preliminary data.</text>
</comment>
<dbReference type="Pfam" id="PF05015">
    <property type="entry name" value="HigB-like_toxin"/>
    <property type="match status" value="1"/>
</dbReference>
<proteinExistence type="predicted"/>
<dbReference type="InterPro" id="IPR007711">
    <property type="entry name" value="HigB-1"/>
</dbReference>